<keyword evidence="3" id="KW-1185">Reference proteome</keyword>
<evidence type="ECO:0000313" key="2">
    <source>
        <dbReference type="EMBL" id="MQM11189.1"/>
    </source>
</evidence>
<proteinExistence type="predicted"/>
<evidence type="ECO:0000313" key="3">
    <source>
        <dbReference type="Proteomes" id="UP000652761"/>
    </source>
</evidence>
<feature type="region of interest" description="Disordered" evidence="1">
    <location>
        <begin position="106"/>
        <end position="131"/>
    </location>
</feature>
<evidence type="ECO:0000256" key="1">
    <source>
        <dbReference type="SAM" id="MobiDB-lite"/>
    </source>
</evidence>
<comment type="caution">
    <text evidence="2">The sequence shown here is derived from an EMBL/GenBank/DDBJ whole genome shotgun (WGS) entry which is preliminary data.</text>
</comment>
<organism evidence="2 3">
    <name type="scientific">Colocasia esculenta</name>
    <name type="common">Wild taro</name>
    <name type="synonym">Arum esculentum</name>
    <dbReference type="NCBI Taxonomy" id="4460"/>
    <lineage>
        <taxon>Eukaryota</taxon>
        <taxon>Viridiplantae</taxon>
        <taxon>Streptophyta</taxon>
        <taxon>Embryophyta</taxon>
        <taxon>Tracheophyta</taxon>
        <taxon>Spermatophyta</taxon>
        <taxon>Magnoliopsida</taxon>
        <taxon>Liliopsida</taxon>
        <taxon>Araceae</taxon>
        <taxon>Aroideae</taxon>
        <taxon>Colocasieae</taxon>
        <taxon>Colocasia</taxon>
    </lineage>
</organism>
<name>A0A843WMT6_COLES</name>
<dbReference type="AlphaFoldDB" id="A0A843WMT6"/>
<feature type="compositionally biased region" description="Polar residues" evidence="1">
    <location>
        <begin position="114"/>
        <end position="129"/>
    </location>
</feature>
<accession>A0A843WMT6</accession>
<sequence>MGLRGCGGLVGLHSSCTGLVERQLDLPSVAARLRGSFPTEPVTREAQPLLFQVRESRRPHTRHLVLSRIVAEGLHHRQCNLLFFCTPRGMPQMRLHSSGRARARWRRRGGSCGPRSQQWSSPSQCTSPLGPSGSPDLWAVTVKIGSSAWAEGRVLGVVTLRVAIESAAAECATRADSIAATLEVTGGNLAPCDPTGHTGNTCQQKNIGLAAVAA</sequence>
<dbReference type="Proteomes" id="UP000652761">
    <property type="component" value="Unassembled WGS sequence"/>
</dbReference>
<gene>
    <name evidence="2" type="ORF">Taro_044092</name>
</gene>
<reference evidence="2" key="1">
    <citation type="submission" date="2017-07" db="EMBL/GenBank/DDBJ databases">
        <title>Taro Niue Genome Assembly and Annotation.</title>
        <authorList>
            <person name="Atibalentja N."/>
            <person name="Keating K."/>
            <person name="Fields C.J."/>
        </authorList>
    </citation>
    <scope>NUCLEOTIDE SEQUENCE</scope>
    <source>
        <strain evidence="2">Niue_2</strain>
        <tissue evidence="2">Leaf</tissue>
    </source>
</reference>
<dbReference type="EMBL" id="NMUH01004894">
    <property type="protein sequence ID" value="MQM11189.1"/>
    <property type="molecule type" value="Genomic_DNA"/>
</dbReference>
<protein>
    <submittedName>
        <fullName evidence="2">Uncharacterized protein</fullName>
    </submittedName>
</protein>